<dbReference type="OrthoDB" id="446113at2759"/>
<feature type="region of interest" description="Disordered" evidence="3">
    <location>
        <begin position="15"/>
        <end position="37"/>
    </location>
</feature>
<evidence type="ECO:0000259" key="4">
    <source>
        <dbReference type="PROSITE" id="PS50102"/>
    </source>
</evidence>
<dbReference type="PANTHER" id="PTHR47640:SF5">
    <property type="entry name" value="RRM DOMAIN-CONTAINING PROTEIN"/>
    <property type="match status" value="1"/>
</dbReference>
<name>A0A1R0H872_9FUNG</name>
<dbReference type="InterPro" id="IPR012677">
    <property type="entry name" value="Nucleotide-bd_a/b_plait_sf"/>
</dbReference>
<protein>
    <submittedName>
        <fullName evidence="5">Nucleolysin TIA-1</fullName>
    </submittedName>
</protein>
<sequence>MSDVDSVTQRFKEAKISDNTGLETQPHSNNDHKDPETTTLYVGNLDVRADEQMMFDIFSAVGPVIRCKIFKDKLFLKNEVCYGFVEFPDTESAQVALKHMDGRKIFDFNIRVNWAMDKNSLPQEKIPPNFQVYIGDLSPETTREDLISSFSQVNGVSNIKLMTDDETGASKCYGFVNFSSHDVAIDFIGKMDGSLINSRPVKVNWAYNSANNNRNVNKRFYNNRNQNLDYDTVFSQTSPHNNIIYCGNLSQYTQQDHLLRLFVQYGNVIDIRMQPNRGFAFVKMDNHQDATSSIVNINGMFLNGKNIVCSWGKGHGPDSDNSPRNNNYETQANNSSNGDNLNTASVNKSYYRGTGRDFKNHVEHNNNSYENQNPDNRYSNQYKNREYINSNS</sequence>
<keyword evidence="1 2" id="KW-0694">RNA-binding</keyword>
<feature type="compositionally biased region" description="Basic and acidic residues" evidence="3">
    <location>
        <begin position="354"/>
        <end position="364"/>
    </location>
</feature>
<feature type="domain" description="RRM" evidence="4">
    <location>
        <begin position="242"/>
        <end position="314"/>
    </location>
</feature>
<dbReference type="PANTHER" id="PTHR47640">
    <property type="entry name" value="TRNA SELENOCYSTEINE 1-ASSOCIATED PROTEIN 1-RELATED-RELATED"/>
    <property type="match status" value="1"/>
</dbReference>
<evidence type="ECO:0000256" key="2">
    <source>
        <dbReference type="PROSITE-ProRule" id="PRU00176"/>
    </source>
</evidence>
<feature type="compositionally biased region" description="Polar residues" evidence="3">
    <location>
        <begin position="319"/>
        <end position="348"/>
    </location>
</feature>
<evidence type="ECO:0000256" key="1">
    <source>
        <dbReference type="ARBA" id="ARBA00022884"/>
    </source>
</evidence>
<dbReference type="AlphaFoldDB" id="A0A1R0H872"/>
<organism evidence="5 6">
    <name type="scientific">Smittium mucronatum</name>
    <dbReference type="NCBI Taxonomy" id="133383"/>
    <lineage>
        <taxon>Eukaryota</taxon>
        <taxon>Fungi</taxon>
        <taxon>Fungi incertae sedis</taxon>
        <taxon>Zoopagomycota</taxon>
        <taxon>Kickxellomycotina</taxon>
        <taxon>Harpellomycetes</taxon>
        <taxon>Harpellales</taxon>
        <taxon>Legeriomycetaceae</taxon>
        <taxon>Smittium</taxon>
    </lineage>
</organism>
<reference evidence="5 6" key="1">
    <citation type="journal article" date="2016" name="Mol. Biol. Evol.">
        <title>Genome-Wide Survey of Gut Fungi (Harpellales) Reveals the First Horizontally Transferred Ubiquitin Gene from a Mosquito Host.</title>
        <authorList>
            <person name="Wang Y."/>
            <person name="White M.M."/>
            <person name="Kvist S."/>
            <person name="Moncalvo J.M."/>
        </authorList>
    </citation>
    <scope>NUCLEOTIDE SEQUENCE [LARGE SCALE GENOMIC DNA]</scope>
    <source>
        <strain evidence="5 6">ALG-7-W6</strain>
    </source>
</reference>
<dbReference type="GO" id="GO:0003729">
    <property type="term" value="F:mRNA binding"/>
    <property type="evidence" value="ECO:0007669"/>
    <property type="project" value="InterPro"/>
</dbReference>
<dbReference type="InterPro" id="IPR035979">
    <property type="entry name" value="RBD_domain_sf"/>
</dbReference>
<evidence type="ECO:0000256" key="3">
    <source>
        <dbReference type="SAM" id="MobiDB-lite"/>
    </source>
</evidence>
<dbReference type="InterPro" id="IPR050825">
    <property type="entry name" value="RBM42_RBP45_47-like"/>
</dbReference>
<dbReference type="Gene3D" id="3.30.70.330">
    <property type="match status" value="3"/>
</dbReference>
<dbReference type="Pfam" id="PF00076">
    <property type="entry name" value="RRM_1"/>
    <property type="match status" value="3"/>
</dbReference>
<feature type="region of interest" description="Disordered" evidence="3">
    <location>
        <begin position="313"/>
        <end position="392"/>
    </location>
</feature>
<dbReference type="SMART" id="SM00360">
    <property type="entry name" value="RRM"/>
    <property type="match status" value="3"/>
</dbReference>
<evidence type="ECO:0000313" key="5">
    <source>
        <dbReference type="EMBL" id="OLY85323.1"/>
    </source>
</evidence>
<dbReference type="PROSITE" id="PS50102">
    <property type="entry name" value="RRM"/>
    <property type="match status" value="3"/>
</dbReference>
<proteinExistence type="predicted"/>
<keyword evidence="6" id="KW-1185">Reference proteome</keyword>
<feature type="compositionally biased region" description="Polar residues" evidence="3">
    <location>
        <begin position="365"/>
        <end position="392"/>
    </location>
</feature>
<accession>A0A1R0H872</accession>
<comment type="caution">
    <text evidence="5">The sequence shown here is derived from an EMBL/GenBank/DDBJ whole genome shotgun (WGS) entry which is preliminary data.</text>
</comment>
<dbReference type="SUPFAM" id="SSF54928">
    <property type="entry name" value="RNA-binding domain, RBD"/>
    <property type="match status" value="3"/>
</dbReference>
<evidence type="ECO:0000313" key="6">
    <source>
        <dbReference type="Proteomes" id="UP000187455"/>
    </source>
</evidence>
<feature type="compositionally biased region" description="Polar residues" evidence="3">
    <location>
        <begin position="17"/>
        <end position="28"/>
    </location>
</feature>
<dbReference type="InterPro" id="IPR000504">
    <property type="entry name" value="RRM_dom"/>
</dbReference>
<dbReference type="EMBL" id="LSSL01000155">
    <property type="protein sequence ID" value="OLY85323.1"/>
    <property type="molecule type" value="Genomic_DNA"/>
</dbReference>
<dbReference type="STRING" id="133383.A0A1R0H872"/>
<gene>
    <name evidence="5" type="ORF">AYI68_g489</name>
</gene>
<feature type="domain" description="RRM" evidence="4">
    <location>
        <begin position="38"/>
        <end position="117"/>
    </location>
</feature>
<dbReference type="Proteomes" id="UP000187455">
    <property type="component" value="Unassembled WGS sequence"/>
</dbReference>
<feature type="domain" description="RRM" evidence="4">
    <location>
        <begin position="130"/>
        <end position="208"/>
    </location>
</feature>